<evidence type="ECO:0000313" key="2">
    <source>
        <dbReference type="Proteomes" id="UP000824469"/>
    </source>
</evidence>
<proteinExistence type="predicted"/>
<sequence length="55" mass="6622">MFLCLRFSPNWIWEQAGFGSKLDLETSWNWKRLDLETTSWIWKRAGFGNKPELET</sequence>
<dbReference type="Proteomes" id="UP000824469">
    <property type="component" value="Unassembled WGS sequence"/>
</dbReference>
<dbReference type="AlphaFoldDB" id="A0AA38FAW6"/>
<feature type="non-terminal residue" evidence="1">
    <location>
        <position position="55"/>
    </location>
</feature>
<accession>A0AA38FAW6</accession>
<gene>
    <name evidence="1" type="ORF">KI387_039038</name>
</gene>
<keyword evidence="2" id="KW-1185">Reference proteome</keyword>
<organism evidence="1 2">
    <name type="scientific">Taxus chinensis</name>
    <name type="common">Chinese yew</name>
    <name type="synonym">Taxus wallichiana var. chinensis</name>
    <dbReference type="NCBI Taxonomy" id="29808"/>
    <lineage>
        <taxon>Eukaryota</taxon>
        <taxon>Viridiplantae</taxon>
        <taxon>Streptophyta</taxon>
        <taxon>Embryophyta</taxon>
        <taxon>Tracheophyta</taxon>
        <taxon>Spermatophyta</taxon>
        <taxon>Pinopsida</taxon>
        <taxon>Pinidae</taxon>
        <taxon>Conifers II</taxon>
        <taxon>Cupressales</taxon>
        <taxon>Taxaceae</taxon>
        <taxon>Taxus</taxon>
    </lineage>
</organism>
<reference evidence="1 2" key="1">
    <citation type="journal article" date="2021" name="Nat. Plants">
        <title>The Taxus genome provides insights into paclitaxel biosynthesis.</title>
        <authorList>
            <person name="Xiong X."/>
            <person name="Gou J."/>
            <person name="Liao Q."/>
            <person name="Li Y."/>
            <person name="Zhou Q."/>
            <person name="Bi G."/>
            <person name="Li C."/>
            <person name="Du R."/>
            <person name="Wang X."/>
            <person name="Sun T."/>
            <person name="Guo L."/>
            <person name="Liang H."/>
            <person name="Lu P."/>
            <person name="Wu Y."/>
            <person name="Zhang Z."/>
            <person name="Ro D.K."/>
            <person name="Shang Y."/>
            <person name="Huang S."/>
            <person name="Yan J."/>
        </authorList>
    </citation>
    <scope>NUCLEOTIDE SEQUENCE [LARGE SCALE GENOMIC DNA]</scope>
    <source>
        <strain evidence="1">Ta-2019</strain>
    </source>
</reference>
<comment type="caution">
    <text evidence="1">The sequence shown here is derived from an EMBL/GenBank/DDBJ whole genome shotgun (WGS) entry which is preliminary data.</text>
</comment>
<dbReference type="EMBL" id="JAHRHJ020000011">
    <property type="protein sequence ID" value="KAH9295450.1"/>
    <property type="molecule type" value="Genomic_DNA"/>
</dbReference>
<name>A0AA38FAW6_TAXCH</name>
<protein>
    <submittedName>
        <fullName evidence="1">Uncharacterized protein</fullName>
    </submittedName>
</protein>
<evidence type="ECO:0000313" key="1">
    <source>
        <dbReference type="EMBL" id="KAH9295450.1"/>
    </source>
</evidence>